<organism evidence="1 2">
    <name type="scientific">Vibrio crassostreae</name>
    <dbReference type="NCBI Taxonomy" id="246167"/>
    <lineage>
        <taxon>Bacteria</taxon>
        <taxon>Pseudomonadati</taxon>
        <taxon>Pseudomonadota</taxon>
        <taxon>Gammaproteobacteria</taxon>
        <taxon>Vibrionales</taxon>
        <taxon>Vibrionaceae</taxon>
        <taxon>Vibrio</taxon>
    </lineage>
</organism>
<evidence type="ECO:0000313" key="1">
    <source>
        <dbReference type="EMBL" id="CDT52451.1"/>
    </source>
</evidence>
<proteinExistence type="predicted"/>
<comment type="caution">
    <text evidence="1">The sequence shown here is derived from an EMBL/GenBank/DDBJ whole genome shotgun (WGS) entry which is preliminary data.</text>
</comment>
<evidence type="ECO:0000313" key="2">
    <source>
        <dbReference type="Proteomes" id="UP000049077"/>
    </source>
</evidence>
<dbReference type="EMBL" id="CCJX01000154">
    <property type="protein sequence ID" value="CDT52451.1"/>
    <property type="molecule type" value="Genomic_DNA"/>
</dbReference>
<sequence length="44" mass="4770">MGEGATRQQGEGIVMDGLLLGQRFLCQESALKVTGSPFQCIGWR</sequence>
<gene>
    <name evidence="1" type="ORF">VCR4J5_670102</name>
</gene>
<dbReference type="Proteomes" id="UP000049077">
    <property type="component" value="Unassembled WGS sequence"/>
</dbReference>
<keyword evidence="2" id="KW-1185">Reference proteome</keyword>
<accession>A0ABP1X290</accession>
<name>A0ABP1X290_9VIBR</name>
<reference evidence="1 2" key="1">
    <citation type="submission" date="2014-06" db="EMBL/GenBank/DDBJ databases">
        <authorList>
            <person name="Le Roux F."/>
        </authorList>
    </citation>
    <scope>NUCLEOTIDE SEQUENCE [LARGE SCALE GENOMIC DNA]</scope>
    <source>
        <strain evidence="1 2">J5-4</strain>
    </source>
</reference>
<protein>
    <submittedName>
        <fullName evidence="1">Uncharacterized protein</fullName>
    </submittedName>
</protein>